<reference evidence="2" key="1">
    <citation type="submission" date="2014-09" db="EMBL/GenBank/DDBJ databases">
        <authorList>
            <person name="Magalhaes I.L.F."/>
            <person name="Oliveira U."/>
            <person name="Santos F.R."/>
            <person name="Vidigal T.H.D.A."/>
            <person name="Brescovit A.D."/>
            <person name="Santos A.J."/>
        </authorList>
    </citation>
    <scope>NUCLEOTIDE SEQUENCE</scope>
    <source>
        <tissue evidence="2">Shoot tissue taken approximately 20 cm above the soil surface</tissue>
    </source>
</reference>
<keyword evidence="1" id="KW-0472">Membrane</keyword>
<organism evidence="2">
    <name type="scientific">Arundo donax</name>
    <name type="common">Giant reed</name>
    <name type="synonym">Donax arundinaceus</name>
    <dbReference type="NCBI Taxonomy" id="35708"/>
    <lineage>
        <taxon>Eukaryota</taxon>
        <taxon>Viridiplantae</taxon>
        <taxon>Streptophyta</taxon>
        <taxon>Embryophyta</taxon>
        <taxon>Tracheophyta</taxon>
        <taxon>Spermatophyta</taxon>
        <taxon>Magnoliopsida</taxon>
        <taxon>Liliopsida</taxon>
        <taxon>Poales</taxon>
        <taxon>Poaceae</taxon>
        <taxon>PACMAD clade</taxon>
        <taxon>Arundinoideae</taxon>
        <taxon>Arundineae</taxon>
        <taxon>Arundo</taxon>
    </lineage>
</organism>
<name>A0A0A9B9W8_ARUDO</name>
<keyword evidence="1" id="KW-0812">Transmembrane</keyword>
<accession>A0A0A9B9W8</accession>
<protein>
    <submittedName>
        <fullName evidence="2">Uncharacterized protein</fullName>
    </submittedName>
</protein>
<proteinExistence type="predicted"/>
<dbReference type="AlphaFoldDB" id="A0A0A9B9W8"/>
<evidence type="ECO:0000256" key="1">
    <source>
        <dbReference type="SAM" id="Phobius"/>
    </source>
</evidence>
<sequence>MRKIYLYILNLSQFPILLFYRSILLNYI</sequence>
<reference evidence="2" key="2">
    <citation type="journal article" date="2015" name="Data Brief">
        <title>Shoot transcriptome of the giant reed, Arundo donax.</title>
        <authorList>
            <person name="Barrero R.A."/>
            <person name="Guerrero F.D."/>
            <person name="Moolhuijzen P."/>
            <person name="Goolsby J.A."/>
            <person name="Tidwell J."/>
            <person name="Bellgard S.E."/>
            <person name="Bellgard M.I."/>
        </authorList>
    </citation>
    <scope>NUCLEOTIDE SEQUENCE</scope>
    <source>
        <tissue evidence="2">Shoot tissue taken approximately 20 cm above the soil surface</tissue>
    </source>
</reference>
<keyword evidence="1" id="KW-1133">Transmembrane helix</keyword>
<evidence type="ECO:0000313" key="2">
    <source>
        <dbReference type="EMBL" id="JAD58978.1"/>
    </source>
</evidence>
<dbReference type="EMBL" id="GBRH01238917">
    <property type="protein sequence ID" value="JAD58978.1"/>
    <property type="molecule type" value="Transcribed_RNA"/>
</dbReference>
<feature type="transmembrane region" description="Helical" evidence="1">
    <location>
        <begin position="7"/>
        <end position="27"/>
    </location>
</feature>